<keyword evidence="3" id="KW-1185">Reference proteome</keyword>
<organism evidence="2 3">
    <name type="scientific">Stappia albiluteola</name>
    <dbReference type="NCBI Taxonomy" id="2758565"/>
    <lineage>
        <taxon>Bacteria</taxon>
        <taxon>Pseudomonadati</taxon>
        <taxon>Pseudomonadota</taxon>
        <taxon>Alphaproteobacteria</taxon>
        <taxon>Hyphomicrobiales</taxon>
        <taxon>Stappiaceae</taxon>
        <taxon>Stappia</taxon>
    </lineage>
</organism>
<reference evidence="2 3" key="1">
    <citation type="submission" date="2020-07" db="EMBL/GenBank/DDBJ databases">
        <title>Stappia sp., F7233, whole genome shotgun sequencing project.</title>
        <authorList>
            <person name="Jiang S."/>
            <person name="Liu Z.W."/>
            <person name="Du Z.J."/>
        </authorList>
    </citation>
    <scope>NUCLEOTIDE SEQUENCE [LARGE SCALE GENOMIC DNA]</scope>
    <source>
        <strain evidence="2 3">F7233</strain>
    </source>
</reference>
<evidence type="ECO:0000313" key="2">
    <source>
        <dbReference type="EMBL" id="MBA5775511.1"/>
    </source>
</evidence>
<keyword evidence="1" id="KW-0812">Transmembrane</keyword>
<keyword evidence="1" id="KW-1133">Transmembrane helix</keyword>
<feature type="transmembrane region" description="Helical" evidence="1">
    <location>
        <begin position="178"/>
        <end position="196"/>
    </location>
</feature>
<protein>
    <submittedName>
        <fullName evidence="2">Uncharacterized protein</fullName>
    </submittedName>
</protein>
<proteinExistence type="predicted"/>
<accession>A0A839A863</accession>
<keyword evidence="1" id="KW-0472">Membrane</keyword>
<name>A0A839A863_9HYPH</name>
<gene>
    <name evidence="2" type="ORF">H2509_00050</name>
</gene>
<dbReference type="Proteomes" id="UP000541109">
    <property type="component" value="Unassembled WGS sequence"/>
</dbReference>
<dbReference type="AlphaFoldDB" id="A0A839A863"/>
<evidence type="ECO:0000256" key="1">
    <source>
        <dbReference type="SAM" id="Phobius"/>
    </source>
</evidence>
<evidence type="ECO:0000313" key="3">
    <source>
        <dbReference type="Proteomes" id="UP000541109"/>
    </source>
</evidence>
<comment type="caution">
    <text evidence="2">The sequence shown here is derived from an EMBL/GenBank/DDBJ whole genome shotgun (WGS) entry which is preliminary data.</text>
</comment>
<dbReference type="EMBL" id="JACFXV010000006">
    <property type="protein sequence ID" value="MBA5775511.1"/>
    <property type="molecule type" value="Genomic_DNA"/>
</dbReference>
<dbReference type="RefSeq" id="WP_182161034.1">
    <property type="nucleotide sequence ID" value="NZ_JACFXV010000006.1"/>
</dbReference>
<sequence>MLIREAAEPVGPLMAMATQIQIDGLRLVVGGLGFEDRCAVAFTPQFLVIPAELARIMSSLAYLLWTDIVRTPELGGNTFAFLVPAYDLAMTLRLRRNTQLVLLGNRRCPRGHRPDHFPIHGYCIECGHREKSTLPMRLLPEQRIRTSSVLPKGAGANASIGDAIGAHTMAVRTEMRRIALIPIQALGWSFGMFFAITYTTGMLVEFVFQGLMITSSWALLLPQIKGISLACYAQCVIETLIYG</sequence>